<dbReference type="GO" id="GO:0016567">
    <property type="term" value="P:protein ubiquitination"/>
    <property type="evidence" value="ECO:0007669"/>
    <property type="project" value="TreeGrafter"/>
</dbReference>
<dbReference type="Pfam" id="PF00498">
    <property type="entry name" value="FHA"/>
    <property type="match status" value="1"/>
</dbReference>
<evidence type="ECO:0000259" key="1">
    <source>
        <dbReference type="PROSITE" id="PS50006"/>
    </source>
</evidence>
<dbReference type="CDD" id="cd22672">
    <property type="entry name" value="FHA_CHFR"/>
    <property type="match status" value="1"/>
</dbReference>
<dbReference type="Ensembl" id="ENSOKIT00005037940.1">
    <property type="protein sequence ID" value="ENSOKIP00005035904.1"/>
    <property type="gene ID" value="ENSOKIG00005015019.1"/>
</dbReference>
<dbReference type="AlphaFoldDB" id="A0A8C7G0G5"/>
<evidence type="ECO:0000313" key="2">
    <source>
        <dbReference type="Ensembl" id="ENSOKIP00005035904.1"/>
    </source>
</evidence>
<feature type="domain" description="FHA" evidence="1">
    <location>
        <begin position="30"/>
        <end position="81"/>
    </location>
</feature>
<dbReference type="GO" id="GO:0006511">
    <property type="term" value="P:ubiquitin-dependent protein catabolic process"/>
    <property type="evidence" value="ECO:0007669"/>
    <property type="project" value="TreeGrafter"/>
</dbReference>
<dbReference type="InterPro" id="IPR052256">
    <property type="entry name" value="E3_ubiquitin-ligase_CHFR"/>
</dbReference>
<organism evidence="2 3">
    <name type="scientific">Oncorhynchus kisutch</name>
    <name type="common">Coho salmon</name>
    <name type="synonym">Salmo kisutch</name>
    <dbReference type="NCBI Taxonomy" id="8019"/>
    <lineage>
        <taxon>Eukaryota</taxon>
        <taxon>Metazoa</taxon>
        <taxon>Chordata</taxon>
        <taxon>Craniata</taxon>
        <taxon>Vertebrata</taxon>
        <taxon>Euteleostomi</taxon>
        <taxon>Actinopterygii</taxon>
        <taxon>Neopterygii</taxon>
        <taxon>Teleostei</taxon>
        <taxon>Protacanthopterygii</taxon>
        <taxon>Salmoniformes</taxon>
        <taxon>Salmonidae</taxon>
        <taxon>Salmoninae</taxon>
        <taxon>Oncorhynchus</taxon>
    </lineage>
</organism>
<dbReference type="FunFam" id="2.60.200.20:FF:000022">
    <property type="entry name" value="E3 ubiquitin-protein ligase CHFR isoform X2"/>
    <property type="match status" value="1"/>
</dbReference>
<dbReference type="SUPFAM" id="SSF49879">
    <property type="entry name" value="SMAD/FHA domain"/>
    <property type="match status" value="1"/>
</dbReference>
<protein>
    <submittedName>
        <fullName evidence="2">Checkpoint with forkhead and ring finger domains, E3 ubiquitin protein ligase</fullName>
    </submittedName>
</protein>
<sequence>DDIIHGRSQPWGKLVKVDTQSEVLLVNRECTVGRRKGCDLSFPANKLVSGDHCKIVQDKSSGLVWLEDTSTNGTVINMSKLVKKQIHMLQNGDVIYFVYRKNEPEQSTFFFLF</sequence>
<accession>A0A8C7G0G5</accession>
<dbReference type="PROSITE" id="PS50006">
    <property type="entry name" value="FHA_DOMAIN"/>
    <property type="match status" value="1"/>
</dbReference>
<dbReference type="InterPro" id="IPR008984">
    <property type="entry name" value="SMAD_FHA_dom_sf"/>
</dbReference>
<dbReference type="SMART" id="SM00240">
    <property type="entry name" value="FHA"/>
    <property type="match status" value="1"/>
</dbReference>
<dbReference type="GO" id="GO:0005634">
    <property type="term" value="C:nucleus"/>
    <property type="evidence" value="ECO:0007669"/>
    <property type="project" value="TreeGrafter"/>
</dbReference>
<dbReference type="Proteomes" id="UP000694557">
    <property type="component" value="Unassembled WGS sequence"/>
</dbReference>
<reference evidence="2" key="1">
    <citation type="submission" date="2025-08" db="UniProtKB">
        <authorList>
            <consortium name="Ensembl"/>
        </authorList>
    </citation>
    <scope>IDENTIFICATION</scope>
</reference>
<dbReference type="PANTHER" id="PTHR16079:SF4">
    <property type="entry name" value="E3 UBIQUITIN-PROTEIN LIGASE CHFR"/>
    <property type="match status" value="1"/>
</dbReference>
<evidence type="ECO:0000313" key="3">
    <source>
        <dbReference type="Proteomes" id="UP000694557"/>
    </source>
</evidence>
<name>A0A8C7G0G5_ONCKI</name>
<keyword evidence="3" id="KW-1185">Reference proteome</keyword>
<gene>
    <name evidence="2" type="primary">CHFR</name>
    <name evidence="2" type="synonym">LOC109896059</name>
</gene>
<dbReference type="Gene3D" id="2.60.200.20">
    <property type="match status" value="1"/>
</dbReference>
<reference evidence="2" key="2">
    <citation type="submission" date="2025-09" db="UniProtKB">
        <authorList>
            <consortium name="Ensembl"/>
        </authorList>
    </citation>
    <scope>IDENTIFICATION</scope>
</reference>
<dbReference type="InterPro" id="IPR000253">
    <property type="entry name" value="FHA_dom"/>
</dbReference>
<dbReference type="PANTHER" id="PTHR16079">
    <property type="entry name" value="UBIQUITIN LIGASE PROTEIN CHFR"/>
    <property type="match status" value="1"/>
</dbReference>
<dbReference type="GO" id="GO:0004842">
    <property type="term" value="F:ubiquitin-protein transferase activity"/>
    <property type="evidence" value="ECO:0007669"/>
    <property type="project" value="TreeGrafter"/>
</dbReference>
<dbReference type="GeneTree" id="ENSGT00400000022306"/>
<proteinExistence type="predicted"/>